<dbReference type="EMBL" id="CP049257">
    <property type="protein sequence ID" value="QIG43354.1"/>
    <property type="molecule type" value="Genomic_DNA"/>
</dbReference>
<keyword evidence="3" id="KW-0472">Membrane</keyword>
<feature type="active site" description="Proton donor/acceptor" evidence="2">
    <location>
        <position position="133"/>
    </location>
</feature>
<sequence>MARPDDVRLTIGRSARTTGPRRVVPRLVGVLLVLAGLALGAFVAWEYWGTTWVAQRHQAEATRQLEDGWADGRATARVGAGEVTAIVRIPAFGPSYAVPLLEGDSEDVLATGFGHVPGTAPPGEEGNAVLAGHRVTHGEPLRDMPSLEPGDTVVVDTHDRRLVYELDTPGDGLEVDAGASWVLDAAPRNPDGGPDPASAPRLLTLVTCADLFHSDERLVAFAHLVSDGPRPS</sequence>
<reference evidence="4 5" key="1">
    <citation type="submission" date="2020-02" db="EMBL/GenBank/DDBJ databases">
        <title>Full genome sequence of Nocardioides sp. R-3366.</title>
        <authorList>
            <person name="Im W.-T."/>
        </authorList>
    </citation>
    <scope>NUCLEOTIDE SEQUENCE [LARGE SCALE GENOMIC DNA]</scope>
    <source>
        <strain evidence="4 5">R-3366</strain>
    </source>
</reference>
<evidence type="ECO:0000256" key="2">
    <source>
        <dbReference type="PIRSR" id="PIRSR605754-1"/>
    </source>
</evidence>
<dbReference type="Pfam" id="PF04203">
    <property type="entry name" value="Sortase"/>
    <property type="match status" value="1"/>
</dbReference>
<proteinExistence type="predicted"/>
<dbReference type="RefSeq" id="WP_165232701.1">
    <property type="nucleotide sequence ID" value="NZ_CP049257.1"/>
</dbReference>
<keyword evidence="3" id="KW-1133">Transmembrane helix</keyword>
<dbReference type="AlphaFoldDB" id="A0A6G6WDP8"/>
<dbReference type="InterPro" id="IPR053465">
    <property type="entry name" value="Sortase_Class_E"/>
</dbReference>
<dbReference type="SUPFAM" id="SSF63817">
    <property type="entry name" value="Sortase"/>
    <property type="match status" value="1"/>
</dbReference>
<name>A0A6G6WDP8_9ACTN</name>
<evidence type="ECO:0000313" key="4">
    <source>
        <dbReference type="EMBL" id="QIG43354.1"/>
    </source>
</evidence>
<dbReference type="GO" id="GO:0016787">
    <property type="term" value="F:hydrolase activity"/>
    <property type="evidence" value="ECO:0007669"/>
    <property type="project" value="UniProtKB-KW"/>
</dbReference>
<dbReference type="InterPro" id="IPR005754">
    <property type="entry name" value="Sortase"/>
</dbReference>
<keyword evidence="5" id="KW-1185">Reference proteome</keyword>
<dbReference type="NCBIfam" id="NF033747">
    <property type="entry name" value="class_E_sortase"/>
    <property type="match status" value="1"/>
</dbReference>
<gene>
    <name evidence="4" type="ORF">G5V58_11780</name>
</gene>
<evidence type="ECO:0000313" key="5">
    <source>
        <dbReference type="Proteomes" id="UP000502996"/>
    </source>
</evidence>
<dbReference type="InterPro" id="IPR042003">
    <property type="entry name" value="Sortase_E"/>
</dbReference>
<dbReference type="InterPro" id="IPR023365">
    <property type="entry name" value="Sortase_dom-sf"/>
</dbReference>
<dbReference type="Gene3D" id="2.40.260.10">
    <property type="entry name" value="Sortase"/>
    <property type="match status" value="1"/>
</dbReference>
<organism evidence="4 5">
    <name type="scientific">Nocardioides anomalus</name>
    <dbReference type="NCBI Taxonomy" id="2712223"/>
    <lineage>
        <taxon>Bacteria</taxon>
        <taxon>Bacillati</taxon>
        <taxon>Actinomycetota</taxon>
        <taxon>Actinomycetes</taxon>
        <taxon>Propionibacteriales</taxon>
        <taxon>Nocardioidaceae</taxon>
        <taxon>Nocardioides</taxon>
    </lineage>
</organism>
<feature type="active site" description="Acyl-thioester intermediate" evidence="2">
    <location>
        <position position="208"/>
    </location>
</feature>
<evidence type="ECO:0000256" key="1">
    <source>
        <dbReference type="ARBA" id="ARBA00022801"/>
    </source>
</evidence>
<dbReference type="Proteomes" id="UP000502996">
    <property type="component" value="Chromosome"/>
</dbReference>
<evidence type="ECO:0000256" key="3">
    <source>
        <dbReference type="SAM" id="Phobius"/>
    </source>
</evidence>
<keyword evidence="3" id="KW-0812">Transmembrane</keyword>
<dbReference type="KEGG" id="nano:G5V58_11780"/>
<feature type="transmembrane region" description="Helical" evidence="3">
    <location>
        <begin position="23"/>
        <end position="48"/>
    </location>
</feature>
<protein>
    <submittedName>
        <fullName evidence="4">Class E sortase</fullName>
    </submittedName>
</protein>
<dbReference type="CDD" id="cd05830">
    <property type="entry name" value="Sortase_E"/>
    <property type="match status" value="1"/>
</dbReference>
<keyword evidence="1" id="KW-0378">Hydrolase</keyword>
<accession>A0A6G6WDP8</accession>